<dbReference type="InterPro" id="IPR031107">
    <property type="entry name" value="Small_HSP"/>
</dbReference>
<dbReference type="InterPro" id="IPR002068">
    <property type="entry name" value="A-crystallin/Hsp20_dom"/>
</dbReference>
<proteinExistence type="inferred from homology"/>
<dbReference type="EMBL" id="CP062796">
    <property type="protein sequence ID" value="QUL98697.1"/>
    <property type="molecule type" value="Genomic_DNA"/>
</dbReference>
<name>A0AAT9LC69_9FIRM</name>
<dbReference type="Gene3D" id="2.60.40.790">
    <property type="match status" value="1"/>
</dbReference>
<gene>
    <name evidence="4" type="ORF">IMF26_00975</name>
</gene>
<evidence type="ECO:0000259" key="3">
    <source>
        <dbReference type="PROSITE" id="PS01031"/>
    </source>
</evidence>
<reference evidence="4" key="1">
    <citation type="submission" date="2020-10" db="EMBL/GenBank/DDBJ databases">
        <authorList>
            <person name="Kadnikov V."/>
            <person name="Beletsky A.V."/>
            <person name="Mardanov A.V."/>
            <person name="Karnachuk O.V."/>
            <person name="Ravin N.V."/>
        </authorList>
    </citation>
    <scope>NUCLEOTIDE SEQUENCE</scope>
    <source>
        <strain evidence="4">Bu02</strain>
    </source>
</reference>
<dbReference type="CDD" id="cd06464">
    <property type="entry name" value="ACD_sHsps-like"/>
    <property type="match status" value="1"/>
</dbReference>
<protein>
    <submittedName>
        <fullName evidence="4">Hsp20/alpha crystallin family protein</fullName>
    </submittedName>
</protein>
<accession>A0AAT9LC69</accession>
<dbReference type="PANTHER" id="PTHR11527">
    <property type="entry name" value="HEAT-SHOCK PROTEIN 20 FAMILY MEMBER"/>
    <property type="match status" value="1"/>
</dbReference>
<evidence type="ECO:0000256" key="1">
    <source>
        <dbReference type="PROSITE-ProRule" id="PRU00285"/>
    </source>
</evidence>
<dbReference type="PROSITE" id="PS01031">
    <property type="entry name" value="SHSP"/>
    <property type="match status" value="1"/>
</dbReference>
<dbReference type="InterPro" id="IPR008978">
    <property type="entry name" value="HSP20-like_chaperone"/>
</dbReference>
<comment type="similarity">
    <text evidence="1 2">Belongs to the small heat shock protein (HSP20) family.</text>
</comment>
<organism evidence="4">
    <name type="scientific">Candidatus Fermentithermobacillus carboniphilus</name>
    <dbReference type="NCBI Taxonomy" id="3085328"/>
    <lineage>
        <taxon>Bacteria</taxon>
        <taxon>Bacillati</taxon>
        <taxon>Bacillota</taxon>
        <taxon>Candidatus Fermentithermobacillia</taxon>
        <taxon>Candidatus Fermentithermobacillales</taxon>
        <taxon>Candidatus Fermentithermobacillaceae</taxon>
        <taxon>Candidatus Fermentithermobacillus</taxon>
    </lineage>
</organism>
<evidence type="ECO:0000256" key="2">
    <source>
        <dbReference type="RuleBase" id="RU003616"/>
    </source>
</evidence>
<dbReference type="KEGG" id="fcz:IMF26_00975"/>
<reference evidence="4" key="2">
    <citation type="journal article" date="2023" name="Biology">
        <title>Prokaryotic Life Associated with Coal-Fire Gas Vents Revealed by Metagenomics.</title>
        <authorList>
            <person name="Kadnikov V.V."/>
            <person name="Mardanov A.V."/>
            <person name="Beletsky A.V."/>
            <person name="Karnachuk O.V."/>
            <person name="Ravin N.V."/>
        </authorList>
    </citation>
    <scope>NUCLEOTIDE SEQUENCE</scope>
    <source>
        <strain evidence="4">Bu02</strain>
    </source>
</reference>
<sequence>MIRPWNAIAELSRLERNINSLFSELWRDLSPKTLIEEELGGFPVDVIDQGDSLTVRAELPGVDKENIELNCTEDTVSIAVEKKSDIVVKDQYWLRRESSFGKAVRVIRLDSPVDPTRAEASLKNGVLTVRLPKTQPSKRGHRIQID</sequence>
<dbReference type="AlphaFoldDB" id="A0AAT9LC69"/>
<feature type="domain" description="SHSP" evidence="3">
    <location>
        <begin position="35"/>
        <end position="146"/>
    </location>
</feature>
<dbReference type="SUPFAM" id="SSF49764">
    <property type="entry name" value="HSP20-like chaperones"/>
    <property type="match status" value="1"/>
</dbReference>
<evidence type="ECO:0000313" key="4">
    <source>
        <dbReference type="EMBL" id="QUL98697.1"/>
    </source>
</evidence>
<dbReference type="Pfam" id="PF00011">
    <property type="entry name" value="HSP20"/>
    <property type="match status" value="1"/>
</dbReference>